<evidence type="ECO:0000313" key="2">
    <source>
        <dbReference type="EMBL" id="KAK0502004.1"/>
    </source>
</evidence>
<dbReference type="Proteomes" id="UP001175228">
    <property type="component" value="Unassembled WGS sequence"/>
</dbReference>
<protein>
    <submittedName>
        <fullName evidence="2">Uncharacterized protein</fullName>
    </submittedName>
</protein>
<feature type="region of interest" description="Disordered" evidence="1">
    <location>
        <begin position="248"/>
        <end position="282"/>
    </location>
</feature>
<evidence type="ECO:0000256" key="1">
    <source>
        <dbReference type="SAM" id="MobiDB-lite"/>
    </source>
</evidence>
<name>A0AA39UXK1_9AGAR</name>
<comment type="caution">
    <text evidence="2">The sequence shown here is derived from an EMBL/GenBank/DDBJ whole genome shotgun (WGS) entry which is preliminary data.</text>
</comment>
<feature type="compositionally biased region" description="Acidic residues" evidence="1">
    <location>
        <begin position="268"/>
        <end position="281"/>
    </location>
</feature>
<accession>A0AA39UXK1</accession>
<dbReference type="EMBL" id="JAUEPU010000005">
    <property type="protein sequence ID" value="KAK0502004.1"/>
    <property type="molecule type" value="Genomic_DNA"/>
</dbReference>
<keyword evidence="3" id="KW-1185">Reference proteome</keyword>
<evidence type="ECO:0000313" key="3">
    <source>
        <dbReference type="Proteomes" id="UP001175228"/>
    </source>
</evidence>
<organism evidence="2 3">
    <name type="scientific">Armillaria luteobubalina</name>
    <dbReference type="NCBI Taxonomy" id="153913"/>
    <lineage>
        <taxon>Eukaryota</taxon>
        <taxon>Fungi</taxon>
        <taxon>Dikarya</taxon>
        <taxon>Basidiomycota</taxon>
        <taxon>Agaricomycotina</taxon>
        <taxon>Agaricomycetes</taxon>
        <taxon>Agaricomycetidae</taxon>
        <taxon>Agaricales</taxon>
        <taxon>Marasmiineae</taxon>
        <taxon>Physalacriaceae</taxon>
        <taxon>Armillaria</taxon>
    </lineage>
</organism>
<sequence length="473" mass="52173">MKSLWPEDQYTLLSGLLYTIFLCGQATSSQFKTWTEIYNEFLLQHLVPGQDDPAADSQLIGELQKAIKKRIRNFMYNNKQWLHNKLVSPSAGKHGHAQQPVEIYMRKRCTGQAGYEEMVKKVQARMLALHWEGGKIEPEPKATQKQFQKNDWTPKSFDLALNAMNTQIHHFFKELSLCTGWTFSVQGGGPTPSEAGAIQTINLQFCDMEEKPSFSMAYQRYGDAVLGLFSEYLHQIYSIHEHQACALTSRTSSQSEDPDAESSKSEDGSDSDSEDEAEDGDAGGLEAVGEKMFIALHKDRNVLASNPKDIVMLDKVHTGTCKAADIFGYSATSYMELPKTPSANQTDDLNTGVSSTDSAFLTEAWFNEYCLIKAGTGLPDFEFNWSIDGGALQQNIINASVAVLSSSVNQNVPGPLLLLAPPTVRLAQITNNIVTLELQAGMTPILANPKSRMPLSSKVNIQDVVASMDLGIP</sequence>
<gene>
    <name evidence="2" type="ORF">EDD18DRAFT_1346563</name>
</gene>
<reference evidence="2" key="1">
    <citation type="submission" date="2023-06" db="EMBL/GenBank/DDBJ databases">
        <authorList>
            <consortium name="Lawrence Berkeley National Laboratory"/>
            <person name="Ahrendt S."/>
            <person name="Sahu N."/>
            <person name="Indic B."/>
            <person name="Wong-Bajracharya J."/>
            <person name="Merenyi Z."/>
            <person name="Ke H.-M."/>
            <person name="Monk M."/>
            <person name="Kocsube S."/>
            <person name="Drula E."/>
            <person name="Lipzen A."/>
            <person name="Balint B."/>
            <person name="Henrissat B."/>
            <person name="Andreopoulos B."/>
            <person name="Martin F.M."/>
            <person name="Harder C.B."/>
            <person name="Rigling D."/>
            <person name="Ford K.L."/>
            <person name="Foster G.D."/>
            <person name="Pangilinan J."/>
            <person name="Papanicolaou A."/>
            <person name="Barry K."/>
            <person name="LaButti K."/>
            <person name="Viragh M."/>
            <person name="Koriabine M."/>
            <person name="Yan M."/>
            <person name="Riley R."/>
            <person name="Champramary S."/>
            <person name="Plett K.L."/>
            <person name="Tsai I.J."/>
            <person name="Slot J."/>
            <person name="Sipos G."/>
            <person name="Plett J."/>
            <person name="Nagy L.G."/>
            <person name="Grigoriev I.V."/>
        </authorList>
    </citation>
    <scope>NUCLEOTIDE SEQUENCE</scope>
    <source>
        <strain evidence="2">HWK02</strain>
    </source>
</reference>
<dbReference type="AlphaFoldDB" id="A0AA39UXK1"/>
<proteinExistence type="predicted"/>